<organism evidence="1 2">
    <name type="scientific">Cupriavidus basilensis OR16</name>
    <dbReference type="NCBI Taxonomy" id="1127483"/>
    <lineage>
        <taxon>Bacteria</taxon>
        <taxon>Pseudomonadati</taxon>
        <taxon>Pseudomonadota</taxon>
        <taxon>Betaproteobacteria</taxon>
        <taxon>Burkholderiales</taxon>
        <taxon>Burkholderiaceae</taxon>
        <taxon>Cupriavidus</taxon>
    </lineage>
</organism>
<dbReference type="PANTHER" id="PTHR37936">
    <property type="entry name" value="TRANSPOSASE INSC FOR INSERTION ELEMENT IS2A-RELATED"/>
    <property type="match status" value="1"/>
</dbReference>
<gene>
    <name evidence="1" type="ORF">OR16_26373</name>
</gene>
<dbReference type="EMBL" id="AHJE01000067">
    <property type="protein sequence ID" value="EHP40338.1"/>
    <property type="molecule type" value="Genomic_DNA"/>
</dbReference>
<dbReference type="GO" id="GO:0006313">
    <property type="term" value="P:DNA transposition"/>
    <property type="evidence" value="ECO:0007669"/>
    <property type="project" value="InterPro"/>
</dbReference>
<dbReference type="GO" id="GO:0003677">
    <property type="term" value="F:DNA binding"/>
    <property type="evidence" value="ECO:0007669"/>
    <property type="project" value="InterPro"/>
</dbReference>
<dbReference type="AlphaFoldDB" id="H1SAW1"/>
<comment type="caution">
    <text evidence="1">The sequence shown here is derived from an EMBL/GenBank/DDBJ whole genome shotgun (WGS) entry which is preliminary data.</text>
</comment>
<dbReference type="NCBIfam" id="NF047595">
    <property type="entry name" value="IS66_ISRel24_TnpA"/>
    <property type="match status" value="1"/>
</dbReference>
<accession>H1SAW1</accession>
<dbReference type="InterPro" id="IPR009057">
    <property type="entry name" value="Homeodomain-like_sf"/>
</dbReference>
<dbReference type="InterPro" id="IPR002514">
    <property type="entry name" value="Transposase_8"/>
</dbReference>
<dbReference type="PATRIC" id="fig|1127483.3.peg.5269"/>
<dbReference type="GO" id="GO:0004803">
    <property type="term" value="F:transposase activity"/>
    <property type="evidence" value="ECO:0007669"/>
    <property type="project" value="InterPro"/>
</dbReference>
<evidence type="ECO:0000313" key="2">
    <source>
        <dbReference type="Proteomes" id="UP000005808"/>
    </source>
</evidence>
<name>H1SAW1_9BURK</name>
<dbReference type="Proteomes" id="UP000005808">
    <property type="component" value="Unassembled WGS sequence"/>
</dbReference>
<evidence type="ECO:0000313" key="1">
    <source>
        <dbReference type="EMBL" id="EHP40338.1"/>
    </source>
</evidence>
<protein>
    <submittedName>
        <fullName evidence="1">Transposase IS3/IS911</fullName>
    </submittedName>
</protein>
<dbReference type="RefSeq" id="WP_006160734.1">
    <property type="nucleotide sequence ID" value="NZ_AHJE01000067.1"/>
</dbReference>
<dbReference type="PANTHER" id="PTHR37936:SF3">
    <property type="entry name" value="TRANSPOSASE INSC FOR INSERTION ELEMENT IS2A-RELATED"/>
    <property type="match status" value="1"/>
</dbReference>
<reference evidence="1 2" key="1">
    <citation type="journal article" date="2012" name="J. Bacteriol.">
        <title>De Novo Genome Project of Cupriavidus basilensis OR16.</title>
        <authorList>
            <person name="Cserhati M."/>
            <person name="Kriszt B."/>
            <person name="Szoboszlay S."/>
            <person name="Toth A."/>
            <person name="Szabo I."/>
            <person name="Tancsics A."/>
            <person name="Nagy I."/>
            <person name="Horvath B."/>
            <person name="Nagy I."/>
            <person name="Kukolya J."/>
        </authorList>
    </citation>
    <scope>NUCLEOTIDE SEQUENCE [LARGE SCALE GENOMIC DNA]</scope>
    <source>
        <strain evidence="1 2">OR16</strain>
    </source>
</reference>
<dbReference type="OrthoDB" id="3376843at2"/>
<dbReference type="SUPFAM" id="SSF46689">
    <property type="entry name" value="Homeodomain-like"/>
    <property type="match status" value="1"/>
</dbReference>
<sequence>MKPLPGPISEGRIQRRRFSDAFKRDVVAQCMQPNASVSAIALANGLNTNQVFKWRRMALGDEQGSSAAMLPVTVEDIATVPVVSALRHEGAVEIRLERGTIRLTGPVDIAVLTALMASLTA</sequence>
<proteinExistence type="predicted"/>
<dbReference type="Pfam" id="PF01527">
    <property type="entry name" value="HTH_Tnp_1"/>
    <property type="match status" value="1"/>
</dbReference>